<gene>
    <name evidence="9" type="ORF">IGX34_07420</name>
</gene>
<dbReference type="SUPFAM" id="SSF56935">
    <property type="entry name" value="Porins"/>
    <property type="match status" value="1"/>
</dbReference>
<reference evidence="9 10" key="1">
    <citation type="submission" date="2020-09" db="EMBL/GenBank/DDBJ databases">
        <title>Dyella sp. 7MK23 isolated from forest soil.</title>
        <authorList>
            <person name="Fu J."/>
        </authorList>
    </citation>
    <scope>NUCLEOTIDE SEQUENCE [LARGE SCALE GENOMIC DNA]</scope>
    <source>
        <strain evidence="9 10">7MK23</strain>
    </source>
</reference>
<feature type="signal peptide" evidence="8">
    <location>
        <begin position="1"/>
        <end position="29"/>
    </location>
</feature>
<dbReference type="Proteomes" id="UP000651010">
    <property type="component" value="Unassembled WGS sequence"/>
</dbReference>
<evidence type="ECO:0000313" key="10">
    <source>
        <dbReference type="Proteomes" id="UP000651010"/>
    </source>
</evidence>
<keyword evidence="7" id="KW-0998">Cell outer membrane</keyword>
<dbReference type="PANTHER" id="PTHR35093">
    <property type="entry name" value="OUTER MEMBRANE PROTEIN NMB0088-RELATED"/>
    <property type="match status" value="1"/>
</dbReference>
<comment type="caution">
    <text evidence="9">The sequence shown here is derived from an EMBL/GenBank/DDBJ whole genome shotgun (WGS) entry which is preliminary data.</text>
</comment>
<evidence type="ECO:0000256" key="2">
    <source>
        <dbReference type="ARBA" id="ARBA00008163"/>
    </source>
</evidence>
<evidence type="ECO:0000256" key="8">
    <source>
        <dbReference type="SAM" id="SignalP"/>
    </source>
</evidence>
<proteinExistence type="inferred from homology"/>
<evidence type="ECO:0000256" key="6">
    <source>
        <dbReference type="ARBA" id="ARBA00023136"/>
    </source>
</evidence>
<evidence type="ECO:0000256" key="1">
    <source>
        <dbReference type="ARBA" id="ARBA00004571"/>
    </source>
</evidence>
<sequence>MHMFFRNTVRGGRPFALAALGLAIAGALAAPQQARASAFQLKEDSAQSMGRAYAGSLTAGGDVSVVANGPAAMSDLKGTYFEADVTAINFGTSFSGSAHDVLNNPISGNNGGNAGTTMPVPAFFFETQLSDRWHVGAAFSVPFGFKTQYDNNWVGRYNAIESKFESLDATLSASYDITDNFSIGGSAIAQRTSATLSNAINFASVGLDLAGPNSALQLPPSKVYSLIPPGTDGYARITGSSWAWGWQLGSYWKIDPQDRLAFNYRSKISHRLQGTADFAVPQNVSTLIGQLAPALGLNTSNLPFQNTGGTADFTTPAVATASYWHQEDKFGFGMDVSWTEWDVFKNLTVNYANPYQPATTQVFNWHNSWYTSIGGEYYLTDQLTLRGGIGFDTTPTSGPTRDVRVPDETRKLASVGIGYKATEHFSINASYAHIFVNRATIATDVSATEDTITGTSSDYGNLFAISGVYKF</sequence>
<dbReference type="Gene3D" id="2.40.160.60">
    <property type="entry name" value="Outer membrane protein transport protein (OMPP1/FadL/TodX)"/>
    <property type="match status" value="1"/>
</dbReference>
<keyword evidence="6" id="KW-0472">Membrane</keyword>
<dbReference type="RefSeq" id="WP_192555074.1">
    <property type="nucleotide sequence ID" value="NZ_JACZZA010000003.1"/>
</dbReference>
<evidence type="ECO:0000256" key="5">
    <source>
        <dbReference type="ARBA" id="ARBA00022729"/>
    </source>
</evidence>
<evidence type="ECO:0000256" key="3">
    <source>
        <dbReference type="ARBA" id="ARBA00022452"/>
    </source>
</evidence>
<keyword evidence="4" id="KW-0812">Transmembrane</keyword>
<evidence type="ECO:0000313" key="9">
    <source>
        <dbReference type="EMBL" id="MBE1160213.1"/>
    </source>
</evidence>
<keyword evidence="10" id="KW-1185">Reference proteome</keyword>
<keyword evidence="5 8" id="KW-0732">Signal</keyword>
<comment type="subcellular location">
    <subcellularLocation>
        <location evidence="1">Cell outer membrane</location>
        <topology evidence="1">Multi-pass membrane protein</topology>
    </subcellularLocation>
</comment>
<accession>A0ABR9G863</accession>
<feature type="chain" id="PRO_5046383895" evidence="8">
    <location>
        <begin position="30"/>
        <end position="471"/>
    </location>
</feature>
<dbReference type="Pfam" id="PF03349">
    <property type="entry name" value="Toluene_X"/>
    <property type="match status" value="1"/>
</dbReference>
<name>A0ABR9G863_9GAMM</name>
<keyword evidence="3" id="KW-1134">Transmembrane beta strand</keyword>
<evidence type="ECO:0000256" key="7">
    <source>
        <dbReference type="ARBA" id="ARBA00023237"/>
    </source>
</evidence>
<organism evidence="9 10">
    <name type="scientific">Dyella acidiphila</name>
    <dbReference type="NCBI Taxonomy" id="2775866"/>
    <lineage>
        <taxon>Bacteria</taxon>
        <taxon>Pseudomonadati</taxon>
        <taxon>Pseudomonadota</taxon>
        <taxon>Gammaproteobacteria</taxon>
        <taxon>Lysobacterales</taxon>
        <taxon>Rhodanobacteraceae</taxon>
        <taxon>Dyella</taxon>
    </lineage>
</organism>
<evidence type="ECO:0000256" key="4">
    <source>
        <dbReference type="ARBA" id="ARBA00022692"/>
    </source>
</evidence>
<dbReference type="PANTHER" id="PTHR35093:SF3">
    <property type="entry name" value="LONG-CHAIN FATTY ACID TRANSPORT PROTEIN"/>
    <property type="match status" value="1"/>
</dbReference>
<protein>
    <submittedName>
        <fullName evidence="9">Outer membrane protein transport protein</fullName>
    </submittedName>
</protein>
<dbReference type="InterPro" id="IPR005017">
    <property type="entry name" value="OMPP1/FadL/TodX"/>
</dbReference>
<comment type="similarity">
    <text evidence="2">Belongs to the OmpP1/FadL family.</text>
</comment>
<dbReference type="EMBL" id="JACZZA010000003">
    <property type="protein sequence ID" value="MBE1160213.1"/>
    <property type="molecule type" value="Genomic_DNA"/>
</dbReference>